<evidence type="ECO:0000313" key="3">
    <source>
        <dbReference type="EMBL" id="MFC3711600.1"/>
    </source>
</evidence>
<evidence type="ECO:0000256" key="2">
    <source>
        <dbReference type="SAM" id="SignalP"/>
    </source>
</evidence>
<dbReference type="EMBL" id="JBHRXV010000003">
    <property type="protein sequence ID" value="MFC3711600.1"/>
    <property type="molecule type" value="Genomic_DNA"/>
</dbReference>
<comment type="caution">
    <text evidence="3">The sequence shown here is derived from an EMBL/GenBank/DDBJ whole genome shotgun (WGS) entry which is preliminary data.</text>
</comment>
<proteinExistence type="predicted"/>
<protein>
    <submittedName>
        <fullName evidence="3">Uncharacterized protein</fullName>
    </submittedName>
</protein>
<organism evidence="3 4">
    <name type="scientific">Sphingoaurantiacus capsulatus</name>
    <dbReference type="NCBI Taxonomy" id="1771310"/>
    <lineage>
        <taxon>Bacteria</taxon>
        <taxon>Pseudomonadati</taxon>
        <taxon>Pseudomonadota</taxon>
        <taxon>Alphaproteobacteria</taxon>
        <taxon>Sphingomonadales</taxon>
        <taxon>Sphingosinicellaceae</taxon>
        <taxon>Sphingoaurantiacus</taxon>
    </lineage>
</organism>
<feature type="region of interest" description="Disordered" evidence="1">
    <location>
        <begin position="35"/>
        <end position="95"/>
    </location>
</feature>
<evidence type="ECO:0000256" key="1">
    <source>
        <dbReference type="SAM" id="MobiDB-lite"/>
    </source>
</evidence>
<sequence length="95" mass="10266">MIRLMLLTILPATAALAQAVPPPVPNIDAARAAARAVDQSIQPERTGQESLDRTAPLLKVEPHKDPAKASEAEWRKAKEAEAKQALETPPEKPKD</sequence>
<feature type="compositionally biased region" description="Basic and acidic residues" evidence="1">
    <location>
        <begin position="60"/>
        <end position="95"/>
    </location>
</feature>
<gene>
    <name evidence="3" type="ORF">ACFOMD_03395</name>
</gene>
<feature type="signal peptide" evidence="2">
    <location>
        <begin position="1"/>
        <end position="19"/>
    </location>
</feature>
<accession>A0ABV7X638</accession>
<keyword evidence="2" id="KW-0732">Signal</keyword>
<evidence type="ECO:0000313" key="4">
    <source>
        <dbReference type="Proteomes" id="UP001595615"/>
    </source>
</evidence>
<name>A0ABV7X638_9SPHN</name>
<feature type="chain" id="PRO_5046084587" evidence="2">
    <location>
        <begin position="20"/>
        <end position="95"/>
    </location>
</feature>
<reference evidence="4" key="1">
    <citation type="journal article" date="2019" name="Int. J. Syst. Evol. Microbiol.">
        <title>The Global Catalogue of Microorganisms (GCM) 10K type strain sequencing project: providing services to taxonomists for standard genome sequencing and annotation.</title>
        <authorList>
            <consortium name="The Broad Institute Genomics Platform"/>
            <consortium name="The Broad Institute Genome Sequencing Center for Infectious Disease"/>
            <person name="Wu L."/>
            <person name="Ma J."/>
        </authorList>
    </citation>
    <scope>NUCLEOTIDE SEQUENCE [LARGE SCALE GENOMIC DNA]</scope>
    <source>
        <strain evidence="4">KCTC 42644</strain>
    </source>
</reference>
<dbReference type="RefSeq" id="WP_380856867.1">
    <property type="nucleotide sequence ID" value="NZ_JBHRXV010000003.1"/>
</dbReference>
<keyword evidence="4" id="KW-1185">Reference proteome</keyword>
<dbReference type="Proteomes" id="UP001595615">
    <property type="component" value="Unassembled WGS sequence"/>
</dbReference>